<dbReference type="Proteomes" id="UP000536509">
    <property type="component" value="Unassembled WGS sequence"/>
</dbReference>
<evidence type="ECO:0000313" key="2">
    <source>
        <dbReference type="Proteomes" id="UP000536509"/>
    </source>
</evidence>
<keyword evidence="2" id="KW-1185">Reference proteome</keyword>
<dbReference type="RefSeq" id="WP_171222224.1">
    <property type="nucleotide sequence ID" value="NZ_CP121446.1"/>
</dbReference>
<reference evidence="1 2" key="1">
    <citation type="submission" date="2020-05" db="EMBL/GenBank/DDBJ databases">
        <title>Draft genome of Flavobacterium sp. IMCC34852.</title>
        <authorList>
            <person name="Song J."/>
            <person name="Cho J.-C."/>
        </authorList>
    </citation>
    <scope>NUCLEOTIDE SEQUENCE [LARGE SCALE GENOMIC DNA]</scope>
    <source>
        <strain evidence="1 2">IMCC34852</strain>
    </source>
</reference>
<accession>A0A7Y3R8U4</accession>
<comment type="caution">
    <text evidence="1">The sequence shown here is derived from an EMBL/GenBank/DDBJ whole genome shotgun (WGS) entry which is preliminary data.</text>
</comment>
<name>A0A7Y3R8U4_9FLAO</name>
<protein>
    <submittedName>
        <fullName evidence="1">Uncharacterized protein</fullName>
    </submittedName>
</protein>
<gene>
    <name evidence="1" type="ORF">HKT18_07445</name>
</gene>
<evidence type="ECO:0000313" key="1">
    <source>
        <dbReference type="EMBL" id="NNT72043.1"/>
    </source>
</evidence>
<organism evidence="1 2">
    <name type="scientific">Flavobacterium rivulicola</name>
    <dbReference type="NCBI Taxonomy" id="2732161"/>
    <lineage>
        <taxon>Bacteria</taxon>
        <taxon>Pseudomonadati</taxon>
        <taxon>Bacteroidota</taxon>
        <taxon>Flavobacteriia</taxon>
        <taxon>Flavobacteriales</taxon>
        <taxon>Flavobacteriaceae</taxon>
        <taxon>Flavobacterium</taxon>
    </lineage>
</organism>
<proteinExistence type="predicted"/>
<dbReference type="EMBL" id="JABEVX010000003">
    <property type="protein sequence ID" value="NNT72043.1"/>
    <property type="molecule type" value="Genomic_DNA"/>
</dbReference>
<sequence length="125" mass="14625">MKKLIFSLLVMTCFAFSDNEEPKVTTYSYGHNGMEYVARNKNGMVIISTFNSKMTIRQEIAYKIYDLYLDKKLENDKKITVYGDEADVTGKCVIRKKDNLTTVDFYYESVQWCSGHKEIFKKNIK</sequence>
<dbReference type="AlphaFoldDB" id="A0A7Y3R8U4"/>